<dbReference type="KEGG" id="tci:A7K98_00685"/>
<dbReference type="EMBL" id="CP015579">
    <property type="protein sequence ID" value="ARU92446.1"/>
    <property type="molecule type" value="Genomic_DNA"/>
</dbReference>
<dbReference type="NCBIfam" id="NF007572">
    <property type="entry name" value="PRK10203.1"/>
    <property type="match status" value="1"/>
</dbReference>
<dbReference type="Proteomes" id="UP000195729">
    <property type="component" value="Chromosome"/>
</dbReference>
<protein>
    <recommendedName>
        <fullName evidence="1">DnaJ homologue subfamily C member 28 conserved domain-containing protein</fullName>
    </recommendedName>
</protein>
<dbReference type="PANTHER" id="PTHR39158">
    <property type="entry name" value="OS08G0560600 PROTEIN"/>
    <property type="match status" value="1"/>
</dbReference>
<dbReference type="Proteomes" id="UP000195814">
    <property type="component" value="Chromosome"/>
</dbReference>
<dbReference type="InterPro" id="IPR018961">
    <property type="entry name" value="DnaJ_homolog_subfam-C_membr-28"/>
</dbReference>
<keyword evidence="4" id="KW-1185">Reference proteome</keyword>
<dbReference type="Pfam" id="PF09350">
    <property type="entry name" value="DJC28_CD"/>
    <property type="match status" value="1"/>
</dbReference>
<proteinExistence type="predicted"/>
<evidence type="ECO:0000259" key="1">
    <source>
        <dbReference type="Pfam" id="PF09350"/>
    </source>
</evidence>
<name>A0A1Y0LEH6_TATCI</name>
<sequence length="124" mass="14271">MWLIDQLAEQHILSSIERGELSGLRGEGKPLVLDDDSQVPAELRTAYRLLKNSGFLPPELESRREALALVDLLQQLDPDDHRAAEYQKQLRVLELKLRQSGLSTDFLYDNRYGEQAKRRLNSKL</sequence>
<dbReference type="OrthoDB" id="9798476at2"/>
<dbReference type="PANTHER" id="PTHR39158:SF1">
    <property type="entry name" value="DNAJ HOMOLOG SUBFAMILY C MEMBER 28"/>
    <property type="match status" value="1"/>
</dbReference>
<organism evidence="2 5">
    <name type="scientific">Tatumella citrea</name>
    <name type="common">Pantoea citrea</name>
    <dbReference type="NCBI Taxonomy" id="53336"/>
    <lineage>
        <taxon>Bacteria</taxon>
        <taxon>Pseudomonadati</taxon>
        <taxon>Pseudomonadota</taxon>
        <taxon>Gammaproteobacteria</taxon>
        <taxon>Enterobacterales</taxon>
        <taxon>Erwiniaceae</taxon>
        <taxon>Tatumella</taxon>
    </lineage>
</organism>
<dbReference type="InterPro" id="IPR052573">
    <property type="entry name" value="DnaJ_C_subfamily_28"/>
</dbReference>
<dbReference type="EMBL" id="CP015581">
    <property type="protein sequence ID" value="ARU96481.1"/>
    <property type="molecule type" value="Genomic_DNA"/>
</dbReference>
<dbReference type="RefSeq" id="WP_087486834.1">
    <property type="nucleotide sequence ID" value="NZ_CP015579.1"/>
</dbReference>
<gene>
    <name evidence="2" type="ORF">A7K98_00685</name>
    <name evidence="3" type="ORF">A7K99_00685</name>
</gene>
<evidence type="ECO:0000313" key="2">
    <source>
        <dbReference type="EMBL" id="ARU92446.1"/>
    </source>
</evidence>
<feature type="domain" description="DnaJ homologue subfamily C member 28 conserved" evidence="1">
    <location>
        <begin position="7"/>
        <end position="73"/>
    </location>
</feature>
<reference evidence="4 5" key="1">
    <citation type="submission" date="2016-05" db="EMBL/GenBank/DDBJ databases">
        <title>Complete genome sequence of two 2,5-diketo-D-glunonic acid producing strain Tatumella citrea.</title>
        <authorList>
            <person name="Duan C."/>
            <person name="Yang J."/>
            <person name="Yang S."/>
        </authorList>
    </citation>
    <scope>NUCLEOTIDE SEQUENCE [LARGE SCALE GENOMIC DNA]</scope>
    <source>
        <strain evidence="3 4">ATCC 39140</strain>
        <strain evidence="2 5">DSM 13699</strain>
    </source>
</reference>
<evidence type="ECO:0000313" key="3">
    <source>
        <dbReference type="EMBL" id="ARU96481.1"/>
    </source>
</evidence>
<dbReference type="AlphaFoldDB" id="A0A1Y0LEH6"/>
<accession>A0A1Y0LEH6</accession>
<evidence type="ECO:0000313" key="4">
    <source>
        <dbReference type="Proteomes" id="UP000195729"/>
    </source>
</evidence>
<evidence type="ECO:0000313" key="5">
    <source>
        <dbReference type="Proteomes" id="UP000195814"/>
    </source>
</evidence>